<proteinExistence type="predicted"/>
<name>A0AAU7BS87_9FLAO</name>
<evidence type="ECO:0000256" key="1">
    <source>
        <dbReference type="SAM" id="Phobius"/>
    </source>
</evidence>
<dbReference type="EMBL" id="CP157199">
    <property type="protein sequence ID" value="XBG60963.1"/>
    <property type="molecule type" value="Genomic_DNA"/>
</dbReference>
<keyword evidence="1" id="KW-1133">Transmembrane helix</keyword>
<accession>A0AAU7BS87</accession>
<dbReference type="RefSeq" id="WP_347923189.1">
    <property type="nucleotide sequence ID" value="NZ_CP157199.1"/>
</dbReference>
<sequence length="100" mass="11668">MDKPLFENKIVLSYIINLALAVTIFGILYKYRERFKSQIGFLFLAGSFVKFAVFFMVFYPLYKADNDISSLEFAAFFTPYAICLILETSSLVKWLNKMDF</sequence>
<dbReference type="AlphaFoldDB" id="A0AAU7BS87"/>
<organism evidence="2">
    <name type="scientific">Pontimicrobium sp. SW4</name>
    <dbReference type="NCBI Taxonomy" id="3153519"/>
    <lineage>
        <taxon>Bacteria</taxon>
        <taxon>Pseudomonadati</taxon>
        <taxon>Bacteroidota</taxon>
        <taxon>Flavobacteriia</taxon>
        <taxon>Flavobacteriales</taxon>
        <taxon>Flavobacteriaceae</taxon>
        <taxon>Pontimicrobium</taxon>
    </lineage>
</organism>
<reference evidence="2" key="1">
    <citation type="submission" date="2024-05" db="EMBL/GenBank/DDBJ databases">
        <title>Pontimicrobium maritimus sp. nov., isolated form sea water.</title>
        <authorList>
            <person name="Muhammad N."/>
            <person name="Vuong T.Q."/>
            <person name="Han H.L."/>
            <person name="Kim S.-G."/>
        </authorList>
    </citation>
    <scope>NUCLEOTIDE SEQUENCE</scope>
    <source>
        <strain evidence="2">SW4</strain>
    </source>
</reference>
<gene>
    <name evidence="2" type="ORF">ABGB03_13965</name>
</gene>
<feature type="transmembrane region" description="Helical" evidence="1">
    <location>
        <begin position="74"/>
        <end position="95"/>
    </location>
</feature>
<feature type="transmembrane region" description="Helical" evidence="1">
    <location>
        <begin position="12"/>
        <end position="29"/>
    </location>
</feature>
<keyword evidence="1" id="KW-0472">Membrane</keyword>
<evidence type="ECO:0000313" key="2">
    <source>
        <dbReference type="EMBL" id="XBG60963.1"/>
    </source>
</evidence>
<feature type="transmembrane region" description="Helical" evidence="1">
    <location>
        <begin position="41"/>
        <end position="62"/>
    </location>
</feature>
<protein>
    <submittedName>
        <fullName evidence="2">Uncharacterized protein</fullName>
    </submittedName>
</protein>
<keyword evidence="1" id="KW-0812">Transmembrane</keyword>